<feature type="region of interest" description="Disordered" evidence="4">
    <location>
        <begin position="1"/>
        <end position="20"/>
    </location>
</feature>
<dbReference type="PANTHER" id="PTHR12542">
    <property type="entry name" value="EXOCYST COMPLEX PROTEIN EXO70"/>
    <property type="match status" value="1"/>
</dbReference>
<dbReference type="InterPro" id="IPR004140">
    <property type="entry name" value="Exo70"/>
</dbReference>
<organism evidence="7 8">
    <name type="scientific">Musa acuminata subsp. malaccensis</name>
    <name type="common">Wild banana</name>
    <name type="synonym">Musa malaccensis</name>
    <dbReference type="NCBI Taxonomy" id="214687"/>
    <lineage>
        <taxon>Eukaryota</taxon>
        <taxon>Viridiplantae</taxon>
        <taxon>Streptophyta</taxon>
        <taxon>Embryophyta</taxon>
        <taxon>Tracheophyta</taxon>
        <taxon>Spermatophyta</taxon>
        <taxon>Magnoliopsida</taxon>
        <taxon>Liliopsida</taxon>
        <taxon>Zingiberales</taxon>
        <taxon>Musaceae</taxon>
        <taxon>Musa</taxon>
    </lineage>
</organism>
<reference evidence="7" key="2">
    <citation type="submission" date="2021-05" db="UniProtKB">
        <authorList>
            <consortium name="EnsemblPlants"/>
        </authorList>
    </citation>
    <scope>IDENTIFICATION</scope>
    <source>
        <strain evidence="7">subsp. malaccensis</strain>
    </source>
</reference>
<dbReference type="AlphaFoldDB" id="A0A804JW05"/>
<dbReference type="FunCoup" id="A0A804JW05">
    <property type="interactions" value="19"/>
</dbReference>
<proteinExistence type="inferred from homology"/>
<dbReference type="Gramene" id="Ma07_t15230.1">
    <property type="protein sequence ID" value="Ma07_p15230.1"/>
    <property type="gene ID" value="Ma07_g15230"/>
</dbReference>
<dbReference type="PANTHER" id="PTHR12542:SF17">
    <property type="entry name" value="EXOCYST SUBUNIT EXO70 FAMILY PROTEIN"/>
    <property type="match status" value="1"/>
</dbReference>
<evidence type="ECO:0000256" key="1">
    <source>
        <dbReference type="ARBA" id="ARBA00006756"/>
    </source>
</evidence>
<evidence type="ECO:0000256" key="4">
    <source>
        <dbReference type="SAM" id="MobiDB-lite"/>
    </source>
</evidence>
<dbReference type="Proteomes" id="UP000012960">
    <property type="component" value="Unplaced"/>
</dbReference>
<feature type="domain" description="Exocyst complex subunit Exo70 C-terminal" evidence="5">
    <location>
        <begin position="274"/>
        <end position="641"/>
    </location>
</feature>
<dbReference type="SUPFAM" id="SSF74788">
    <property type="entry name" value="Cullin repeat-like"/>
    <property type="match status" value="1"/>
</dbReference>
<evidence type="ECO:0000313" key="7">
    <source>
        <dbReference type="EnsemblPlants" id="Ma07_p15230.1"/>
    </source>
</evidence>
<dbReference type="GO" id="GO:0000145">
    <property type="term" value="C:exocyst"/>
    <property type="evidence" value="ECO:0000318"/>
    <property type="project" value="GO_Central"/>
</dbReference>
<evidence type="ECO:0000259" key="5">
    <source>
        <dbReference type="Pfam" id="PF03081"/>
    </source>
</evidence>
<dbReference type="InParanoid" id="A0A804JW05"/>
<dbReference type="InterPro" id="IPR046364">
    <property type="entry name" value="Exo70_C"/>
</dbReference>
<evidence type="ECO:0000256" key="3">
    <source>
        <dbReference type="RuleBase" id="RU365026"/>
    </source>
</evidence>
<feature type="compositionally biased region" description="Polar residues" evidence="4">
    <location>
        <begin position="654"/>
        <end position="664"/>
    </location>
</feature>
<name>A0A804JW05_MUSAM</name>
<keyword evidence="3" id="KW-0653">Protein transport</keyword>
<dbReference type="EMBL" id="HG996473">
    <property type="protein sequence ID" value="CAG1856666.1"/>
    <property type="molecule type" value="Genomic_DNA"/>
</dbReference>
<dbReference type="GO" id="GO:0015031">
    <property type="term" value="P:protein transport"/>
    <property type="evidence" value="ECO:0007669"/>
    <property type="project" value="UniProtKB-KW"/>
</dbReference>
<reference evidence="6" key="1">
    <citation type="submission" date="2021-03" db="EMBL/GenBank/DDBJ databases">
        <authorList>
            <consortium name="Genoscope - CEA"/>
            <person name="William W."/>
        </authorList>
    </citation>
    <scope>NUCLEOTIDE SEQUENCE</scope>
    <source>
        <strain evidence="6">Doubled-haploid Pahang</strain>
    </source>
</reference>
<dbReference type="Pfam" id="PF03081">
    <property type="entry name" value="Exo70_C"/>
    <property type="match status" value="1"/>
</dbReference>
<keyword evidence="2 3" id="KW-0813">Transport</keyword>
<dbReference type="OMA" id="EAMHYIH"/>
<sequence>MHLKNTFPVRKAKASGLQESPSTIFSAPEKMTRQTLRSLLSRKSFGRCSNHDLPASSSSSDVSMMEEKVARAEAIIVKWDPDASAYANITSLFYESRSEAHRFLAEVSDLQRAMLAFVAAAGRARLSHPCLVRAQTLMQAAMRRLVKEFYQILAANRDLLDPESVSVSVRSAHSSVSEEPDYDSWEYRSPEEEALAAGESISKVERAAAIAMADLRAIADTMVSAGYSKECITTYQTLRKCIVDEGLCRLGFERLSLAHVLKLDWAMLELKVRSWLGASRVALRTLFHGEHVLLDHVFAGSDTVREALFAYIAGDAALHFLSFPVSVAKSKRSPEKLFRLLDLYDTIVELWPEIELVFSFESTAVVRAQALASLSKLAETACATLADFESAILRESSRLAVPGGGVHPMTRYTMNYISLLADYESSLAEIFADCPLQTPSPIPDFFLDTSQAPAVHPPASCPSSPGTTTSSYISAVAEKLAWLVFALLCKLDGKTETYQDVGLSCLFLANNLQYIVSKVRSCQLLELLGEEWAARHAAKARQHAAGYGRVAWGRMAAGVPKGEVSAGEAGEWIRAFIAALEAACATQAGWVVTDPGMREEVREAVRGMVVPAFRGFYARWHPVIEDVAVASYSPDDVREQLGKLFSGSGSGSGPNRSKVSSRTA</sequence>
<dbReference type="GO" id="GO:0006887">
    <property type="term" value="P:exocytosis"/>
    <property type="evidence" value="ECO:0000318"/>
    <property type="project" value="GO_Central"/>
</dbReference>
<dbReference type="EnsemblPlants" id="Ma07_t15230.1">
    <property type="protein sequence ID" value="Ma07_p15230.1"/>
    <property type="gene ID" value="Ma07_g15230"/>
</dbReference>
<keyword evidence="8" id="KW-1185">Reference proteome</keyword>
<comment type="function">
    <text evidence="3">Component of the exocyst complex.</text>
</comment>
<evidence type="ECO:0000313" key="6">
    <source>
        <dbReference type="EMBL" id="CAG1856666.1"/>
    </source>
</evidence>
<accession>A0A804JW05</accession>
<comment type="similarity">
    <text evidence="1 3">Belongs to the EXO70 family.</text>
</comment>
<evidence type="ECO:0000313" key="8">
    <source>
        <dbReference type="Proteomes" id="UP000012960"/>
    </source>
</evidence>
<evidence type="ECO:0000256" key="2">
    <source>
        <dbReference type="ARBA" id="ARBA00022448"/>
    </source>
</evidence>
<dbReference type="Gene3D" id="1.20.1280.170">
    <property type="entry name" value="Exocyst complex component Exo70"/>
    <property type="match status" value="1"/>
</dbReference>
<dbReference type="InterPro" id="IPR016159">
    <property type="entry name" value="Cullin_repeat-like_dom_sf"/>
</dbReference>
<dbReference type="GO" id="GO:0005546">
    <property type="term" value="F:phosphatidylinositol-4,5-bisphosphate binding"/>
    <property type="evidence" value="ECO:0007669"/>
    <property type="project" value="InterPro"/>
</dbReference>
<dbReference type="Pfam" id="PF20669">
    <property type="entry name" value="Exo70_N"/>
    <property type="match status" value="1"/>
</dbReference>
<keyword evidence="3" id="KW-0268">Exocytosis</keyword>
<protein>
    <recommendedName>
        <fullName evidence="3">Exocyst subunit Exo70 family protein</fullName>
    </recommendedName>
</protein>
<gene>
    <name evidence="6" type="ORF">GSMUA_39720.1</name>
</gene>
<feature type="region of interest" description="Disordered" evidence="4">
    <location>
        <begin position="643"/>
        <end position="664"/>
    </location>
</feature>